<dbReference type="AlphaFoldDB" id="A0AA49Q5V6"/>
<protein>
    <submittedName>
        <fullName evidence="1">Uncharacterized protein</fullName>
    </submittedName>
</protein>
<sequence length="190" mass="20358">MALPFTAAWRAARERDRRAKLVAEGLGREPDAGDVAWLAEAAAGGDEDHARWELRYARAAIGLLLAQRDALDDRTAAELAAAIGVMLDRDPRIAEDRRDLAASQFNERLLAYREAFQLRSGPITSADAVGRCLLAFASDGARTAGAPLAYAIELLERYAAEASALLAKAYGEVQLPEDVPPSVLRASQGG</sequence>
<accession>A0AA49Q5V6</accession>
<gene>
    <name evidence="1" type="ORF">Strain138_001851</name>
    <name evidence="2" type="ORF">Strain318_001850</name>
</gene>
<evidence type="ECO:0000313" key="2">
    <source>
        <dbReference type="EMBL" id="WKW15462.1"/>
    </source>
</evidence>
<keyword evidence="3" id="KW-1185">Reference proteome</keyword>
<name>A0AA49Q5V6_9BACT</name>
<evidence type="ECO:0000313" key="3">
    <source>
        <dbReference type="Proteomes" id="UP001229955"/>
    </source>
</evidence>
<evidence type="ECO:0000313" key="1">
    <source>
        <dbReference type="EMBL" id="WKW12555.1"/>
    </source>
</evidence>
<organism evidence="1">
    <name type="scientific">Pseudogemmatithrix spongiicola</name>
    <dbReference type="NCBI Taxonomy" id="3062599"/>
    <lineage>
        <taxon>Bacteria</taxon>
        <taxon>Pseudomonadati</taxon>
        <taxon>Gemmatimonadota</taxon>
        <taxon>Gemmatimonadia</taxon>
        <taxon>Gemmatimonadales</taxon>
        <taxon>Gemmatimonadaceae</taxon>
        <taxon>Pseudogemmatithrix</taxon>
    </lineage>
</organism>
<dbReference type="RefSeq" id="WP_367885434.1">
    <property type="nucleotide sequence ID" value="NZ_CP130612.1"/>
</dbReference>
<accession>A0AA49Q7V4</accession>
<proteinExistence type="predicted"/>
<dbReference type="EMBL" id="CP130613">
    <property type="protein sequence ID" value="WKW15462.1"/>
    <property type="molecule type" value="Genomic_DNA"/>
</dbReference>
<dbReference type="KEGG" id="pspc:Strain318_001850"/>
<reference evidence="1" key="1">
    <citation type="submission" date="2023-07" db="EMBL/GenBank/DDBJ databases">
        <authorList>
            <person name="Haufschild T."/>
            <person name="Kallscheuer N."/>
            <person name="Hammer J."/>
            <person name="Kohn T."/>
            <person name="Kabuu M."/>
            <person name="Jogler M."/>
            <person name="Wohfarth N."/>
            <person name="Heuer A."/>
            <person name="Rohde M."/>
            <person name="van Teeseling M.C.F."/>
            <person name="Jogler C."/>
        </authorList>
    </citation>
    <scope>NUCLEOTIDE SEQUENCE</scope>
    <source>
        <strain evidence="1">Strain 138</strain>
        <strain evidence="2">Strain 318</strain>
    </source>
</reference>
<dbReference type="Proteomes" id="UP001229955">
    <property type="component" value="Chromosome"/>
</dbReference>
<dbReference type="EMBL" id="CP130612">
    <property type="protein sequence ID" value="WKW12555.1"/>
    <property type="molecule type" value="Genomic_DNA"/>
</dbReference>